<feature type="compositionally biased region" description="Low complexity" evidence="1">
    <location>
        <begin position="110"/>
        <end position="120"/>
    </location>
</feature>
<protein>
    <submittedName>
        <fullName evidence="2">Uncharacterized protein</fullName>
    </submittedName>
</protein>
<evidence type="ECO:0000313" key="3">
    <source>
        <dbReference type="Proteomes" id="UP000076761"/>
    </source>
</evidence>
<organism evidence="2 3">
    <name type="scientific">Neolentinus lepideus HHB14362 ss-1</name>
    <dbReference type="NCBI Taxonomy" id="1314782"/>
    <lineage>
        <taxon>Eukaryota</taxon>
        <taxon>Fungi</taxon>
        <taxon>Dikarya</taxon>
        <taxon>Basidiomycota</taxon>
        <taxon>Agaricomycotina</taxon>
        <taxon>Agaricomycetes</taxon>
        <taxon>Gloeophyllales</taxon>
        <taxon>Gloeophyllaceae</taxon>
        <taxon>Neolentinus</taxon>
    </lineage>
</organism>
<proteinExistence type="predicted"/>
<gene>
    <name evidence="2" type="ORF">NEOLEDRAFT_483246</name>
</gene>
<dbReference type="OrthoDB" id="10644450at2759"/>
<dbReference type="InParanoid" id="A0A165VLV7"/>
<keyword evidence="3" id="KW-1185">Reference proteome</keyword>
<dbReference type="AlphaFoldDB" id="A0A165VLV7"/>
<feature type="compositionally biased region" description="Low complexity" evidence="1">
    <location>
        <begin position="79"/>
        <end position="103"/>
    </location>
</feature>
<dbReference type="EMBL" id="KV425553">
    <property type="protein sequence ID" value="KZT29865.1"/>
    <property type="molecule type" value="Genomic_DNA"/>
</dbReference>
<feature type="compositionally biased region" description="Polar residues" evidence="1">
    <location>
        <begin position="9"/>
        <end position="20"/>
    </location>
</feature>
<dbReference type="Proteomes" id="UP000076761">
    <property type="component" value="Unassembled WGS sequence"/>
</dbReference>
<sequence>MSIVGDVKSTPTHQTPSYITSDGVGPSFRRQVTLKSRLTRLPILEAPRRQVTLQDCTQYPGGRFQTPEVHPPTSIFAVTPSPEASLSSATSPSSSLATTSLPPSKRRRSSMSQSGSSTLTTMTTDSYFHLPVGNHTPRVAAVHMGVRLEATKDAALQPPSPLALPPSSSVTTYASTAVVANRR</sequence>
<accession>A0A165VLV7</accession>
<reference evidence="2 3" key="1">
    <citation type="journal article" date="2016" name="Mol. Biol. Evol.">
        <title>Comparative Genomics of Early-Diverging Mushroom-Forming Fungi Provides Insights into the Origins of Lignocellulose Decay Capabilities.</title>
        <authorList>
            <person name="Nagy L.G."/>
            <person name="Riley R."/>
            <person name="Tritt A."/>
            <person name="Adam C."/>
            <person name="Daum C."/>
            <person name="Floudas D."/>
            <person name="Sun H."/>
            <person name="Yadav J.S."/>
            <person name="Pangilinan J."/>
            <person name="Larsson K.H."/>
            <person name="Matsuura K."/>
            <person name="Barry K."/>
            <person name="Labutti K."/>
            <person name="Kuo R."/>
            <person name="Ohm R.A."/>
            <person name="Bhattacharya S.S."/>
            <person name="Shirouzu T."/>
            <person name="Yoshinaga Y."/>
            <person name="Martin F.M."/>
            <person name="Grigoriev I.V."/>
            <person name="Hibbett D.S."/>
        </authorList>
    </citation>
    <scope>NUCLEOTIDE SEQUENCE [LARGE SCALE GENOMIC DNA]</scope>
    <source>
        <strain evidence="2 3">HHB14362 ss-1</strain>
    </source>
</reference>
<name>A0A165VLV7_9AGAM</name>
<feature type="region of interest" description="Disordered" evidence="1">
    <location>
        <begin position="1"/>
        <end position="24"/>
    </location>
</feature>
<feature type="region of interest" description="Disordered" evidence="1">
    <location>
        <begin position="64"/>
        <end position="120"/>
    </location>
</feature>
<evidence type="ECO:0000256" key="1">
    <source>
        <dbReference type="SAM" id="MobiDB-lite"/>
    </source>
</evidence>
<evidence type="ECO:0000313" key="2">
    <source>
        <dbReference type="EMBL" id="KZT29865.1"/>
    </source>
</evidence>